<dbReference type="AlphaFoldDB" id="A0A1G7WXL2"/>
<dbReference type="Proteomes" id="UP000199045">
    <property type="component" value="Unassembled WGS sequence"/>
</dbReference>
<gene>
    <name evidence="1" type="ORF">SAMN04488121_106204</name>
</gene>
<name>A0A1G7WXL2_CHIFI</name>
<dbReference type="STRING" id="104663.SAMN04488121_106204"/>
<organism evidence="1 2">
    <name type="scientific">Chitinophaga filiformis</name>
    <name type="common">Myxococcus filiformis</name>
    <name type="synonym">Flexibacter filiformis</name>
    <dbReference type="NCBI Taxonomy" id="104663"/>
    <lineage>
        <taxon>Bacteria</taxon>
        <taxon>Pseudomonadati</taxon>
        <taxon>Bacteroidota</taxon>
        <taxon>Chitinophagia</taxon>
        <taxon>Chitinophagales</taxon>
        <taxon>Chitinophagaceae</taxon>
        <taxon>Chitinophaga</taxon>
    </lineage>
</organism>
<protein>
    <submittedName>
        <fullName evidence="1">Uncharacterized protein</fullName>
    </submittedName>
</protein>
<evidence type="ECO:0000313" key="2">
    <source>
        <dbReference type="Proteomes" id="UP000199045"/>
    </source>
</evidence>
<evidence type="ECO:0000313" key="1">
    <source>
        <dbReference type="EMBL" id="SDG76634.1"/>
    </source>
</evidence>
<proteinExistence type="predicted"/>
<dbReference type="EMBL" id="FNBN01000006">
    <property type="protein sequence ID" value="SDG76634.1"/>
    <property type="molecule type" value="Genomic_DNA"/>
</dbReference>
<accession>A0A1G7WXL2</accession>
<sequence length="29" mass="3323">MGNYWAAELLLKPVGEFGQLVFREIVREG</sequence>
<reference evidence="1 2" key="1">
    <citation type="submission" date="2016-10" db="EMBL/GenBank/DDBJ databases">
        <authorList>
            <person name="de Groot N.N."/>
        </authorList>
    </citation>
    <scope>NUCLEOTIDE SEQUENCE [LARGE SCALE GENOMIC DNA]</scope>
    <source>
        <strain evidence="1 2">DSM 527</strain>
    </source>
</reference>